<evidence type="ECO:0000256" key="4">
    <source>
        <dbReference type="SAM" id="Phobius"/>
    </source>
</evidence>
<evidence type="ECO:0000256" key="1">
    <source>
        <dbReference type="ARBA" id="ARBA00023224"/>
    </source>
</evidence>
<dbReference type="SUPFAM" id="SSF58104">
    <property type="entry name" value="Methyl-accepting chemotaxis protein (MCP) signaling domain"/>
    <property type="match status" value="1"/>
</dbReference>
<keyword evidence="3" id="KW-0175">Coiled coil</keyword>
<dbReference type="EMBL" id="BKCN01000006">
    <property type="protein sequence ID" value="GER03846.1"/>
    <property type="molecule type" value="Genomic_DNA"/>
</dbReference>
<dbReference type="PANTHER" id="PTHR32089">
    <property type="entry name" value="METHYL-ACCEPTING CHEMOTAXIS PROTEIN MCPB"/>
    <property type="match status" value="1"/>
</dbReference>
<feature type="transmembrane region" description="Helical" evidence="4">
    <location>
        <begin position="14"/>
        <end position="32"/>
    </location>
</feature>
<feature type="domain" description="Methyl-accepting transducer" evidence="5">
    <location>
        <begin position="231"/>
        <end position="482"/>
    </location>
</feature>
<dbReference type="PROSITE" id="PS50111">
    <property type="entry name" value="CHEMOTAXIS_TRANSDUC_2"/>
    <property type="match status" value="1"/>
</dbReference>
<keyword evidence="1 2" id="KW-0807">Transducer</keyword>
<dbReference type="Proteomes" id="UP000324996">
    <property type="component" value="Unassembled WGS sequence"/>
</dbReference>
<feature type="coiled-coil region" evidence="3">
    <location>
        <begin position="299"/>
        <end position="326"/>
    </location>
</feature>
<sequence>MAALEQLRMQVAKFFLWFLWAHLPAFFVFGLLMGQPVMAAMITMILMCTAATVAYLRYGAALPYRLVAAVALVLVVASAAFMMQGHAWQVDMHMYFFAALSALVFFVDRKVILTAAVVVAIHHLLFNQFMPEWIFGGQSDVLRVLFHANVVVVQAYALWVLIGRISDLFMQSEQALLEAQSHAKEAEAQRCEAQTKEMQAQEARAAAELAMREAEDRTAEARAAVGRQLDIARSLETLAHEVETDLGDMMARIGQQTSASVDAAQVLQQSAGRLHESAQDATGQTVVAKDSIASVRNGADALNAAIDRISRQISETTDRLREAQLTSQQTRETVAGMNEAATRIQQVVRLINDIAEQTNLLALNATIEAARAGEAGRGFAVVANEVKSLAAQTARSTEDISGFVNSLLEVVARVTTDIGQIAERVEAVAGSADRMSQATEEQLAATHEITRAISAAENSVGKVGSQILSVDEESRANQGNATLVLDKARRIDEEIGDLSTRLMERLHAATGSARSLG</sequence>
<keyword evidence="4" id="KW-1133">Transmembrane helix</keyword>
<dbReference type="SMART" id="SM00283">
    <property type="entry name" value="MA"/>
    <property type="match status" value="1"/>
</dbReference>
<name>A0A5A7NA42_9PROT</name>
<feature type="transmembrane region" description="Helical" evidence="4">
    <location>
        <begin position="95"/>
        <end position="121"/>
    </location>
</feature>
<organism evidence="6 7">
    <name type="scientific">Iodidimonas nitroreducens</name>
    <dbReference type="NCBI Taxonomy" id="1236968"/>
    <lineage>
        <taxon>Bacteria</taxon>
        <taxon>Pseudomonadati</taxon>
        <taxon>Pseudomonadota</taxon>
        <taxon>Alphaproteobacteria</taxon>
        <taxon>Iodidimonadales</taxon>
        <taxon>Iodidimonadaceae</taxon>
        <taxon>Iodidimonas</taxon>
    </lineage>
</organism>
<feature type="transmembrane region" description="Helical" evidence="4">
    <location>
        <begin position="141"/>
        <end position="162"/>
    </location>
</feature>
<gene>
    <name evidence="6" type="ORF">JCM17846_15280</name>
</gene>
<evidence type="ECO:0000313" key="6">
    <source>
        <dbReference type="EMBL" id="GER03846.1"/>
    </source>
</evidence>
<dbReference type="AlphaFoldDB" id="A0A5A7NA42"/>
<evidence type="ECO:0000313" key="7">
    <source>
        <dbReference type="Proteomes" id="UP000324996"/>
    </source>
</evidence>
<reference evidence="6 7" key="1">
    <citation type="submission" date="2019-09" db="EMBL/GenBank/DDBJ databases">
        <title>NBRP : Genome information of microbial organism related human and environment.</title>
        <authorList>
            <person name="Hattori M."/>
            <person name="Oshima K."/>
            <person name="Inaba H."/>
            <person name="Suda W."/>
            <person name="Sakamoto M."/>
            <person name="Iino T."/>
            <person name="Kitahara M."/>
            <person name="Oshida Y."/>
            <person name="Iida T."/>
            <person name="Kudo T."/>
            <person name="Itoh T."/>
            <person name="Ohkuma M."/>
        </authorList>
    </citation>
    <scope>NUCLEOTIDE SEQUENCE [LARGE SCALE GENOMIC DNA]</scope>
    <source>
        <strain evidence="6 7">Q-1</strain>
    </source>
</reference>
<keyword evidence="4" id="KW-0472">Membrane</keyword>
<dbReference type="GO" id="GO:0016020">
    <property type="term" value="C:membrane"/>
    <property type="evidence" value="ECO:0007669"/>
    <property type="project" value="InterPro"/>
</dbReference>
<feature type="transmembrane region" description="Helical" evidence="4">
    <location>
        <begin position="64"/>
        <end position="83"/>
    </location>
</feature>
<evidence type="ECO:0000256" key="2">
    <source>
        <dbReference type="PROSITE-ProRule" id="PRU00284"/>
    </source>
</evidence>
<evidence type="ECO:0000259" key="5">
    <source>
        <dbReference type="PROSITE" id="PS50111"/>
    </source>
</evidence>
<dbReference type="Pfam" id="PF00015">
    <property type="entry name" value="MCPsignal"/>
    <property type="match status" value="1"/>
</dbReference>
<protein>
    <submittedName>
        <fullName evidence="6">Chemotaxis protein</fullName>
    </submittedName>
</protein>
<feature type="coiled-coil region" evidence="3">
    <location>
        <begin position="169"/>
        <end position="224"/>
    </location>
</feature>
<dbReference type="Gene3D" id="1.10.287.950">
    <property type="entry name" value="Methyl-accepting chemotaxis protein"/>
    <property type="match status" value="1"/>
</dbReference>
<keyword evidence="4" id="KW-0812">Transmembrane</keyword>
<keyword evidence="7" id="KW-1185">Reference proteome</keyword>
<dbReference type="PANTHER" id="PTHR32089:SF112">
    <property type="entry name" value="LYSOZYME-LIKE PROTEIN-RELATED"/>
    <property type="match status" value="1"/>
</dbReference>
<evidence type="ECO:0000256" key="3">
    <source>
        <dbReference type="SAM" id="Coils"/>
    </source>
</evidence>
<proteinExistence type="predicted"/>
<accession>A0A5A7NA42</accession>
<feature type="transmembrane region" description="Helical" evidence="4">
    <location>
        <begin position="39"/>
        <end position="58"/>
    </location>
</feature>
<comment type="caution">
    <text evidence="6">The sequence shown here is derived from an EMBL/GenBank/DDBJ whole genome shotgun (WGS) entry which is preliminary data.</text>
</comment>
<dbReference type="GO" id="GO:0007165">
    <property type="term" value="P:signal transduction"/>
    <property type="evidence" value="ECO:0007669"/>
    <property type="project" value="UniProtKB-KW"/>
</dbReference>
<dbReference type="RefSeq" id="WP_042087864.1">
    <property type="nucleotide sequence ID" value="NZ_BKCN01000006.1"/>
</dbReference>
<dbReference type="InterPro" id="IPR004089">
    <property type="entry name" value="MCPsignal_dom"/>
</dbReference>